<accession>A0AAD3D3S5</accession>
<evidence type="ECO:0000256" key="2">
    <source>
        <dbReference type="ARBA" id="ARBA00022448"/>
    </source>
</evidence>
<dbReference type="EMBL" id="BLLK01000051">
    <property type="protein sequence ID" value="GFH56226.1"/>
    <property type="molecule type" value="Genomic_DNA"/>
</dbReference>
<keyword evidence="2" id="KW-0813">Transport</keyword>
<dbReference type="GO" id="GO:0005886">
    <property type="term" value="C:plasma membrane"/>
    <property type="evidence" value="ECO:0007669"/>
    <property type="project" value="UniProtKB-SubCell"/>
</dbReference>
<dbReference type="Proteomes" id="UP001054902">
    <property type="component" value="Unassembled WGS sequence"/>
</dbReference>
<evidence type="ECO:0000256" key="4">
    <source>
        <dbReference type="ARBA" id="ARBA00022692"/>
    </source>
</evidence>
<keyword evidence="3" id="KW-1003">Cell membrane</keyword>
<reference evidence="11 12" key="1">
    <citation type="journal article" date="2021" name="Sci. Rep.">
        <title>The genome of the diatom Chaetoceros tenuissimus carries an ancient integrated fragment of an extant virus.</title>
        <authorList>
            <person name="Hongo Y."/>
            <person name="Kimura K."/>
            <person name="Takaki Y."/>
            <person name="Yoshida Y."/>
            <person name="Baba S."/>
            <person name="Kobayashi G."/>
            <person name="Nagasaki K."/>
            <person name="Hano T."/>
            <person name="Tomaru Y."/>
        </authorList>
    </citation>
    <scope>NUCLEOTIDE SEQUENCE [LARGE SCALE GENOMIC DNA]</scope>
    <source>
        <strain evidence="11 12">NIES-3715</strain>
    </source>
</reference>
<dbReference type="Pfam" id="PF25539">
    <property type="entry name" value="Bestrophin_2"/>
    <property type="match status" value="1"/>
</dbReference>
<organism evidence="11 12">
    <name type="scientific">Chaetoceros tenuissimus</name>
    <dbReference type="NCBI Taxonomy" id="426638"/>
    <lineage>
        <taxon>Eukaryota</taxon>
        <taxon>Sar</taxon>
        <taxon>Stramenopiles</taxon>
        <taxon>Ochrophyta</taxon>
        <taxon>Bacillariophyta</taxon>
        <taxon>Coscinodiscophyceae</taxon>
        <taxon>Chaetocerotophycidae</taxon>
        <taxon>Chaetocerotales</taxon>
        <taxon>Chaetocerotaceae</taxon>
        <taxon>Chaetoceros</taxon>
    </lineage>
</organism>
<dbReference type="GO" id="GO:0005254">
    <property type="term" value="F:chloride channel activity"/>
    <property type="evidence" value="ECO:0007669"/>
    <property type="project" value="InterPro"/>
</dbReference>
<comment type="subcellular location">
    <subcellularLocation>
        <location evidence="1">Cell membrane</location>
        <topology evidence="1">Multi-pass membrane protein</topology>
    </subcellularLocation>
</comment>
<keyword evidence="5 9" id="KW-1133">Transmembrane helix</keyword>
<comment type="caution">
    <text evidence="11">The sequence shown here is derived from an EMBL/GenBank/DDBJ whole genome shotgun (WGS) entry which is preliminary data.</text>
</comment>
<feature type="transmembrane region" description="Helical" evidence="9">
    <location>
        <begin position="327"/>
        <end position="345"/>
    </location>
</feature>
<feature type="signal peptide" evidence="10">
    <location>
        <begin position="1"/>
        <end position="22"/>
    </location>
</feature>
<dbReference type="PANTHER" id="PTHR33281:SF19">
    <property type="entry name" value="VOLTAGE-DEPENDENT ANION CHANNEL-FORMING PROTEIN YNEE"/>
    <property type="match status" value="1"/>
</dbReference>
<keyword evidence="4 9" id="KW-0812">Transmembrane</keyword>
<feature type="transmembrane region" description="Helical" evidence="9">
    <location>
        <begin position="149"/>
        <end position="173"/>
    </location>
</feature>
<dbReference type="PANTHER" id="PTHR33281">
    <property type="entry name" value="UPF0187 PROTEIN YNEE"/>
    <property type="match status" value="1"/>
</dbReference>
<sequence>MPSYRKSAVTLALLSSVFGAQAAFAPQTSVTSSAAISSALKSPTALNGIDSPSTPPEDIAPDFFQKYGEGSRFYRRTVYTHDDWVKHRSADRFFRQIGNFASSGVYKSLFKEVTAVTTVASFVVVWNMIFGDYTDLEGVKHAGIMKDSFIPALSLPLVPFTLSSPSLGLLLVFRTNTSYKRWDEARKNWGMNINHTRDLVRLGTAYYDRASVPPERAEEDLKRLADNTWAFVRSMKRHLSPEWEDEEAFKKELKEKLPADQAERIINAAHRPNRALQDLSTSIENLPMHFMRRGEIHAAATIFEDNLGSSERLLTSPIPVFYSRHTARFLSIWLLMLPFALWGPLGNSWNHINLIPVMTILSLFLFGIEELATQLEEPFTILPMQGFCDKIYNWCQEIVSFKPGDNGMPVYYYDNYAVDVNENSAKGVKAQPVAGSGAAAVGATVAASAAVTENIVLEPEEHVNGDAEKPKRGFFRRAVASSEPEGPKTSPQAAAEEQVINGDASKKRYVVARRAIGISRD</sequence>
<evidence type="ECO:0000256" key="6">
    <source>
        <dbReference type="ARBA" id="ARBA00023065"/>
    </source>
</evidence>
<keyword evidence="7 9" id="KW-0472">Membrane</keyword>
<evidence type="ECO:0000313" key="12">
    <source>
        <dbReference type="Proteomes" id="UP001054902"/>
    </source>
</evidence>
<evidence type="ECO:0000256" key="8">
    <source>
        <dbReference type="SAM" id="MobiDB-lite"/>
    </source>
</evidence>
<protein>
    <submittedName>
        <fullName evidence="11">Uncharacterized protein</fullName>
    </submittedName>
</protein>
<dbReference type="AlphaFoldDB" id="A0AAD3D3S5"/>
<evidence type="ECO:0000256" key="10">
    <source>
        <dbReference type="SAM" id="SignalP"/>
    </source>
</evidence>
<evidence type="ECO:0000256" key="3">
    <source>
        <dbReference type="ARBA" id="ARBA00022475"/>
    </source>
</evidence>
<dbReference type="InterPro" id="IPR044669">
    <property type="entry name" value="YneE/VCCN1/2-like"/>
</dbReference>
<evidence type="ECO:0000256" key="1">
    <source>
        <dbReference type="ARBA" id="ARBA00004651"/>
    </source>
</evidence>
<evidence type="ECO:0000256" key="5">
    <source>
        <dbReference type="ARBA" id="ARBA00022989"/>
    </source>
</evidence>
<evidence type="ECO:0000256" key="7">
    <source>
        <dbReference type="ARBA" id="ARBA00023136"/>
    </source>
</evidence>
<evidence type="ECO:0000313" key="11">
    <source>
        <dbReference type="EMBL" id="GFH56226.1"/>
    </source>
</evidence>
<name>A0AAD3D3S5_9STRA</name>
<feature type="region of interest" description="Disordered" evidence="8">
    <location>
        <begin position="478"/>
        <end position="500"/>
    </location>
</feature>
<gene>
    <name evidence="11" type="ORF">CTEN210_12702</name>
</gene>
<keyword evidence="6" id="KW-0406">Ion transport</keyword>
<keyword evidence="10" id="KW-0732">Signal</keyword>
<feature type="chain" id="PRO_5042104487" evidence="10">
    <location>
        <begin position="23"/>
        <end position="521"/>
    </location>
</feature>
<proteinExistence type="predicted"/>
<keyword evidence="12" id="KW-1185">Reference proteome</keyword>
<evidence type="ECO:0000256" key="9">
    <source>
        <dbReference type="SAM" id="Phobius"/>
    </source>
</evidence>